<dbReference type="PANTHER" id="PTHR32552:SF81">
    <property type="entry name" value="TONB-DEPENDENT OUTER MEMBRANE RECEPTOR"/>
    <property type="match status" value="1"/>
</dbReference>
<organism evidence="17 18">
    <name type="scientific">Sphingomonas mollis</name>
    <dbReference type="NCBI Taxonomy" id="2795726"/>
    <lineage>
        <taxon>Bacteria</taxon>
        <taxon>Pseudomonadati</taxon>
        <taxon>Pseudomonadota</taxon>
        <taxon>Alphaproteobacteria</taxon>
        <taxon>Sphingomonadales</taxon>
        <taxon>Sphingomonadaceae</taxon>
        <taxon>Sphingomonas</taxon>
    </lineage>
</organism>
<accession>A0ABS0XR80</accession>
<dbReference type="Proteomes" id="UP000640426">
    <property type="component" value="Unassembled WGS sequence"/>
</dbReference>
<evidence type="ECO:0000256" key="8">
    <source>
        <dbReference type="ARBA" id="ARBA00023077"/>
    </source>
</evidence>
<feature type="domain" description="TonB-dependent receptor-like beta-barrel" evidence="15">
    <location>
        <begin position="288"/>
        <end position="762"/>
    </location>
</feature>
<evidence type="ECO:0000256" key="1">
    <source>
        <dbReference type="ARBA" id="ARBA00004571"/>
    </source>
</evidence>
<evidence type="ECO:0000313" key="17">
    <source>
        <dbReference type="EMBL" id="MBJ6122545.1"/>
    </source>
</evidence>
<name>A0ABS0XR80_9SPHN</name>
<evidence type="ECO:0000256" key="6">
    <source>
        <dbReference type="ARBA" id="ARBA00023004"/>
    </source>
</evidence>
<evidence type="ECO:0000256" key="7">
    <source>
        <dbReference type="ARBA" id="ARBA00023065"/>
    </source>
</evidence>
<feature type="signal peptide" evidence="14">
    <location>
        <begin position="1"/>
        <end position="35"/>
    </location>
</feature>
<keyword evidence="5 11" id="KW-0812">Transmembrane</keyword>
<comment type="caution">
    <text evidence="17">The sequence shown here is derived from an EMBL/GenBank/DDBJ whole genome shotgun (WGS) entry which is preliminary data.</text>
</comment>
<feature type="region of interest" description="Disordered" evidence="13">
    <location>
        <begin position="307"/>
        <end position="330"/>
    </location>
</feature>
<evidence type="ECO:0000256" key="4">
    <source>
        <dbReference type="ARBA" id="ARBA00022496"/>
    </source>
</evidence>
<dbReference type="PANTHER" id="PTHR32552">
    <property type="entry name" value="FERRICHROME IRON RECEPTOR-RELATED"/>
    <property type="match status" value="1"/>
</dbReference>
<evidence type="ECO:0000256" key="10">
    <source>
        <dbReference type="ARBA" id="ARBA00023237"/>
    </source>
</evidence>
<comment type="similarity">
    <text evidence="11 12">Belongs to the TonB-dependent receptor family.</text>
</comment>
<keyword evidence="8 12" id="KW-0798">TonB box</keyword>
<gene>
    <name evidence="17" type="ORF">JAO74_12160</name>
</gene>
<keyword evidence="9 11" id="KW-0472">Membrane</keyword>
<protein>
    <submittedName>
        <fullName evidence="17">TonB-dependent receptor</fullName>
    </submittedName>
</protein>
<keyword evidence="18" id="KW-1185">Reference proteome</keyword>
<dbReference type="InterPro" id="IPR000531">
    <property type="entry name" value="Beta-barrel_TonB"/>
</dbReference>
<keyword evidence="10 11" id="KW-0998">Cell outer membrane</keyword>
<evidence type="ECO:0000256" key="14">
    <source>
        <dbReference type="SAM" id="SignalP"/>
    </source>
</evidence>
<evidence type="ECO:0000256" key="2">
    <source>
        <dbReference type="ARBA" id="ARBA00022448"/>
    </source>
</evidence>
<evidence type="ECO:0000259" key="16">
    <source>
        <dbReference type="Pfam" id="PF07715"/>
    </source>
</evidence>
<dbReference type="InterPro" id="IPR012910">
    <property type="entry name" value="Plug_dom"/>
</dbReference>
<dbReference type="InterPro" id="IPR036942">
    <property type="entry name" value="Beta-barrel_TonB_sf"/>
</dbReference>
<feature type="compositionally biased region" description="Low complexity" evidence="13">
    <location>
        <begin position="38"/>
        <end position="59"/>
    </location>
</feature>
<comment type="subcellular location">
    <subcellularLocation>
        <location evidence="1 11">Cell outer membrane</location>
        <topology evidence="1 11">Multi-pass membrane protein</topology>
    </subcellularLocation>
</comment>
<feature type="region of interest" description="Disordered" evidence="13">
    <location>
        <begin position="38"/>
        <end position="60"/>
    </location>
</feature>
<evidence type="ECO:0000313" key="18">
    <source>
        <dbReference type="Proteomes" id="UP000640426"/>
    </source>
</evidence>
<dbReference type="Gene3D" id="2.40.170.20">
    <property type="entry name" value="TonB-dependent receptor, beta-barrel domain"/>
    <property type="match status" value="1"/>
</dbReference>
<evidence type="ECO:0000256" key="13">
    <source>
        <dbReference type="SAM" id="MobiDB-lite"/>
    </source>
</evidence>
<dbReference type="InterPro" id="IPR039426">
    <property type="entry name" value="TonB-dep_rcpt-like"/>
</dbReference>
<keyword evidence="4" id="KW-0410">Iron transport</keyword>
<evidence type="ECO:0000256" key="5">
    <source>
        <dbReference type="ARBA" id="ARBA00022692"/>
    </source>
</evidence>
<feature type="chain" id="PRO_5047485974" evidence="14">
    <location>
        <begin position="36"/>
        <end position="795"/>
    </location>
</feature>
<keyword evidence="2 11" id="KW-0813">Transport</keyword>
<dbReference type="SUPFAM" id="SSF56935">
    <property type="entry name" value="Porins"/>
    <property type="match status" value="1"/>
</dbReference>
<dbReference type="PROSITE" id="PS52016">
    <property type="entry name" value="TONB_DEPENDENT_REC_3"/>
    <property type="match status" value="1"/>
</dbReference>
<evidence type="ECO:0000256" key="3">
    <source>
        <dbReference type="ARBA" id="ARBA00022452"/>
    </source>
</evidence>
<keyword evidence="7" id="KW-0406">Ion transport</keyword>
<keyword evidence="3 11" id="KW-1134">Transmembrane beta strand</keyword>
<evidence type="ECO:0000256" key="12">
    <source>
        <dbReference type="RuleBase" id="RU003357"/>
    </source>
</evidence>
<evidence type="ECO:0000259" key="15">
    <source>
        <dbReference type="Pfam" id="PF00593"/>
    </source>
</evidence>
<dbReference type="Pfam" id="PF07715">
    <property type="entry name" value="Plug"/>
    <property type="match status" value="1"/>
</dbReference>
<proteinExistence type="inferred from homology"/>
<dbReference type="RefSeq" id="WP_199038271.1">
    <property type="nucleotide sequence ID" value="NZ_JAELXS010000006.1"/>
</dbReference>
<feature type="domain" description="TonB-dependent receptor plug" evidence="16">
    <location>
        <begin position="76"/>
        <end position="186"/>
    </location>
</feature>
<dbReference type="EMBL" id="JAELXS010000006">
    <property type="protein sequence ID" value="MBJ6122545.1"/>
    <property type="molecule type" value="Genomic_DNA"/>
</dbReference>
<keyword evidence="14" id="KW-0732">Signal</keyword>
<dbReference type="Pfam" id="PF00593">
    <property type="entry name" value="TonB_dep_Rec_b-barrel"/>
    <property type="match status" value="1"/>
</dbReference>
<evidence type="ECO:0000256" key="11">
    <source>
        <dbReference type="PROSITE-ProRule" id="PRU01360"/>
    </source>
</evidence>
<reference evidence="18" key="1">
    <citation type="submission" date="2020-12" db="EMBL/GenBank/DDBJ databases">
        <title>Hymenobacter sp.</title>
        <authorList>
            <person name="Kim M.K."/>
        </authorList>
    </citation>
    <scope>NUCLEOTIDE SEQUENCE [LARGE SCALE GENOMIC DNA]</scope>
    <source>
        <strain evidence="18">BT553</strain>
    </source>
</reference>
<sequence length="795" mass="86236">MTPVGGYTVPFRYLKPALSLGAGLSALAFASAAVAQTPPAAGAPDPASTQSAAPAASDDAGLEEITVTAERRSENLQRVPVSVAVVAGQELRDFQSGGEDILALAGRVPGLYAETTTGRIFPRFYIRGLGNIDFYLGASQPVSIIQDDVVLEHVVLKSNPVFDVDQVEVLRGPQGSLFGRNTTAGIIKFDTIRPSQTWQGRAQASVGSYYTTSFDMGVGGPLVRDLVAVRLSALIQHRADWVDNAFAGTSPDGTATPRKDAMGGFDERDVRLQFLLTPTDRASVLVSGHARWYDGTSTLFHRGALKRGSNDASAEPRGRVAYDEGQDNPQSYDTQGASVNASYDFGGVTLTSISAWETTSGYSRGDTDGGAAVLYPFNGRANGFGQSQGQVRDLDQYTQEVRLASAAGNRFTWQLGGFYFNSADTTDFYQRTFFLRQPDALGTGRNPNNWVRLFNTNRSYAGFAQASYKLTPDFTITAGGRVTEDRKRTRLLKNAGSATNPYRGRTDVTLKDTKPSWDVSALYQVDPDNSIYARVARGFRGPTIQGRSAVFNADFTTADSETVTSYEVGTKSSLFDNTVRFNTSVFTYTVNDIQLNGNDSNGNGVLFNADKVRAYGMEAELEWRPVRDLAFSLGASALSSKIRDKRVFAQTCSLNGVQTCTVSDPFFTRGTGTGRTYFAQIDGNPLPNAPRWNLDAAVRYDVPLANDGKVFFGADGNIQGYTNFVLYRTREFYADGNFEIGLKAGYAAPDDAWEIAAFARNVTNEKNLKGVIENYNAAVFNEPRIIGVSLSGRFR</sequence>
<evidence type="ECO:0000256" key="9">
    <source>
        <dbReference type="ARBA" id="ARBA00023136"/>
    </source>
</evidence>
<keyword evidence="17" id="KW-0675">Receptor</keyword>
<keyword evidence="6" id="KW-0408">Iron</keyword>